<reference evidence="3 4" key="1">
    <citation type="submission" date="2016-08" db="EMBL/GenBank/DDBJ databases">
        <authorList>
            <person name="Varghese N."/>
            <person name="Submissions Spin"/>
        </authorList>
    </citation>
    <scope>NUCLEOTIDE SEQUENCE [LARGE SCALE GENOMIC DNA]</scope>
    <source>
        <strain evidence="3 4">HL-109</strain>
    </source>
</reference>
<accession>A0ABY0K5J1</accession>
<evidence type="ECO:0000313" key="4">
    <source>
        <dbReference type="Proteomes" id="UP000182800"/>
    </source>
</evidence>
<dbReference type="Pfam" id="PF07486">
    <property type="entry name" value="Hydrolase_2"/>
    <property type="match status" value="1"/>
</dbReference>
<organism evidence="3 4">
    <name type="scientific">Saliniramus fredricksonii</name>
    <dbReference type="NCBI Taxonomy" id="1653334"/>
    <lineage>
        <taxon>Bacteria</taxon>
        <taxon>Pseudomonadati</taxon>
        <taxon>Pseudomonadota</taxon>
        <taxon>Alphaproteobacteria</taxon>
        <taxon>Hyphomicrobiales</taxon>
        <taxon>Salinarimonadaceae</taxon>
        <taxon>Saliniramus</taxon>
    </lineage>
</organism>
<dbReference type="EMBL" id="FMBM01000001">
    <property type="protein sequence ID" value="SCC79063.1"/>
    <property type="molecule type" value="Genomic_DNA"/>
</dbReference>
<keyword evidence="3" id="KW-0378">Hydrolase</keyword>
<evidence type="ECO:0000313" key="3">
    <source>
        <dbReference type="EMBL" id="SCC79063.1"/>
    </source>
</evidence>
<evidence type="ECO:0000256" key="1">
    <source>
        <dbReference type="SAM" id="MobiDB-lite"/>
    </source>
</evidence>
<feature type="region of interest" description="Disordered" evidence="1">
    <location>
        <begin position="149"/>
        <end position="196"/>
    </location>
</feature>
<feature type="region of interest" description="Disordered" evidence="1">
    <location>
        <begin position="77"/>
        <end position="119"/>
    </location>
</feature>
<dbReference type="Gene3D" id="1.10.10.2520">
    <property type="entry name" value="Cell wall hydrolase SleB, domain 1"/>
    <property type="match status" value="1"/>
</dbReference>
<proteinExistence type="predicted"/>
<feature type="compositionally biased region" description="Basic and acidic residues" evidence="1">
    <location>
        <begin position="77"/>
        <end position="88"/>
    </location>
</feature>
<dbReference type="GO" id="GO:0016787">
    <property type="term" value="F:hydrolase activity"/>
    <property type="evidence" value="ECO:0007669"/>
    <property type="project" value="UniProtKB-KW"/>
</dbReference>
<sequence>MLVSFTAVASNDVSDIGHTIRETGRIGAITASDQLITPPRVTNLRALPGSTALTAPAARKASLRFSLPDDALRTDLVRPPRFEPKDGAFEGETPELNRDNKGDPYLPLRPTLSRLGRDLENEDPHLRALSGATDMLPALERGGALPGELNLKQSFERPPQPTTTDRATAERSPLAAEQGSSGIGKAGGITPDRDGATPSVARVEAFAAMTPVTHSWNPVEVTALPVTLPAGASRFVRRYPNQPHYGALIDPGKREAEMRCLAEAIYFEARSEPELGQAAVAQVVMNRVASSLYPDSVCGVVYQNRHRHLACQFTFTCEGRALRIREPAPWRRAERIAQETISGTSFIESVGLATHYHADYVNPRWARALLRRDKIGRHIFYQLRPGQR</sequence>
<keyword evidence="4" id="KW-1185">Reference proteome</keyword>
<evidence type="ECO:0000259" key="2">
    <source>
        <dbReference type="Pfam" id="PF07486"/>
    </source>
</evidence>
<dbReference type="Proteomes" id="UP000182800">
    <property type="component" value="Unassembled WGS sequence"/>
</dbReference>
<gene>
    <name evidence="3" type="ORF">GA0071312_0655</name>
</gene>
<protein>
    <submittedName>
        <fullName evidence="3">Cell Wall Hydrolase</fullName>
    </submittedName>
</protein>
<name>A0ABY0K5J1_9HYPH</name>
<dbReference type="InterPro" id="IPR042047">
    <property type="entry name" value="SleB_dom1"/>
</dbReference>
<dbReference type="InterPro" id="IPR011105">
    <property type="entry name" value="Cell_wall_hydrolase_SleB"/>
</dbReference>
<comment type="caution">
    <text evidence="3">The sequence shown here is derived from an EMBL/GenBank/DDBJ whole genome shotgun (WGS) entry which is preliminary data.</text>
</comment>
<feature type="domain" description="Cell wall hydrolase SleB" evidence="2">
    <location>
        <begin position="271"/>
        <end position="381"/>
    </location>
</feature>